<dbReference type="PATRIC" id="fig|1434110.4.peg.4003"/>
<dbReference type="CDD" id="cd02440">
    <property type="entry name" value="AdoMet_MTases"/>
    <property type="match status" value="1"/>
</dbReference>
<name>A0A0E3SC99_9EURY</name>
<dbReference type="Gene3D" id="3.40.50.150">
    <property type="entry name" value="Vaccinia Virus protein VP39"/>
    <property type="match status" value="1"/>
</dbReference>
<dbReference type="SUPFAM" id="SSF53335">
    <property type="entry name" value="S-adenosyl-L-methionine-dependent methyltransferases"/>
    <property type="match status" value="1"/>
</dbReference>
<reference evidence="1 2" key="1">
    <citation type="submission" date="2014-07" db="EMBL/GenBank/DDBJ databases">
        <title>Methanogenic archaea and the global carbon cycle.</title>
        <authorList>
            <person name="Henriksen J.R."/>
            <person name="Luke J."/>
            <person name="Reinhart S."/>
            <person name="Benedict M.N."/>
            <person name="Youngblut N.D."/>
            <person name="Metcalf M.E."/>
            <person name="Whitaker R.J."/>
            <person name="Metcalf W.W."/>
        </authorList>
    </citation>
    <scope>NUCLEOTIDE SEQUENCE [LARGE SCALE GENOMIC DNA]</scope>
    <source>
        <strain evidence="1 2">HB-1</strain>
    </source>
</reference>
<dbReference type="STRING" id="1434110.MSHOH_3106"/>
<dbReference type="AlphaFoldDB" id="A0A0E3SC99"/>
<protein>
    <submittedName>
        <fullName evidence="1">Methyltransferase type 12</fullName>
    </submittedName>
</protein>
<dbReference type="RefSeq" id="WP_048141333.1">
    <property type="nucleotide sequence ID" value="NZ_CP009516.1"/>
</dbReference>
<dbReference type="PANTHER" id="PTHR43861:SF1">
    <property type="entry name" value="TRANS-ACONITATE 2-METHYLTRANSFERASE"/>
    <property type="match status" value="1"/>
</dbReference>
<dbReference type="GO" id="GO:0032259">
    <property type="term" value="P:methylation"/>
    <property type="evidence" value="ECO:0007669"/>
    <property type="project" value="UniProtKB-KW"/>
</dbReference>
<dbReference type="GO" id="GO:0008168">
    <property type="term" value="F:methyltransferase activity"/>
    <property type="evidence" value="ECO:0007669"/>
    <property type="project" value="UniProtKB-KW"/>
</dbReference>
<keyword evidence="1" id="KW-0489">Methyltransferase</keyword>
<dbReference type="Pfam" id="PF13489">
    <property type="entry name" value="Methyltransf_23"/>
    <property type="match status" value="1"/>
</dbReference>
<dbReference type="EMBL" id="CP009516">
    <property type="protein sequence ID" value="AKB79589.1"/>
    <property type="molecule type" value="Genomic_DNA"/>
</dbReference>
<sequence length="235" mass="27490">MDNNLNNYKANLTNKFIPINRQYEVYENYYRKNVLKHLPLNKSAKIIDLGCGLGHFLYFLKSNNYTNISGIDLLKENVEFCRLKEFKVKQENIIDHVSSSNEKADTFILSNVLEHFSYQEIIYIINSLYKLLNKNGRIIIIVPNCNNIHGLATYFSDITHKSPLTEKSFEDLILNTEITKFSFENLVVYPNIVFLDTVSKIYNSLIFNIRKINNLMNGQKPYKVQSKNLLLIIYK</sequence>
<dbReference type="InterPro" id="IPR029063">
    <property type="entry name" value="SAM-dependent_MTases_sf"/>
</dbReference>
<keyword evidence="2" id="KW-1185">Reference proteome</keyword>
<dbReference type="PANTHER" id="PTHR43861">
    <property type="entry name" value="TRANS-ACONITATE 2-METHYLTRANSFERASE-RELATED"/>
    <property type="match status" value="1"/>
</dbReference>
<evidence type="ECO:0000313" key="1">
    <source>
        <dbReference type="EMBL" id="AKB79589.1"/>
    </source>
</evidence>
<dbReference type="GeneID" id="24832431"/>
<dbReference type="OrthoDB" id="8915at2157"/>
<gene>
    <name evidence="1" type="ORF">MSHOH_3106</name>
</gene>
<accession>A0A0E3SC99</accession>
<dbReference type="KEGG" id="mhor:MSHOH_3106"/>
<dbReference type="HOGENOM" id="CLU_102475_0_0_2"/>
<keyword evidence="1" id="KW-0808">Transferase</keyword>
<evidence type="ECO:0000313" key="2">
    <source>
        <dbReference type="Proteomes" id="UP000033101"/>
    </source>
</evidence>
<organism evidence="1 2">
    <name type="scientific">Methanosarcina horonobensis HB-1 = JCM 15518</name>
    <dbReference type="NCBI Taxonomy" id="1434110"/>
    <lineage>
        <taxon>Archaea</taxon>
        <taxon>Methanobacteriati</taxon>
        <taxon>Methanobacteriota</taxon>
        <taxon>Stenosarchaea group</taxon>
        <taxon>Methanomicrobia</taxon>
        <taxon>Methanosarcinales</taxon>
        <taxon>Methanosarcinaceae</taxon>
        <taxon>Methanosarcina</taxon>
    </lineage>
</organism>
<dbReference type="Proteomes" id="UP000033101">
    <property type="component" value="Chromosome"/>
</dbReference>
<proteinExistence type="predicted"/>